<keyword evidence="5" id="KW-1185">Reference proteome</keyword>
<dbReference type="STRING" id="145388.A0A0D2MWK7"/>
<dbReference type="OrthoDB" id="6730379at2759"/>
<evidence type="ECO:0000256" key="2">
    <source>
        <dbReference type="SAM" id="MobiDB-lite"/>
    </source>
</evidence>
<dbReference type="GO" id="GO:0003723">
    <property type="term" value="F:RNA binding"/>
    <property type="evidence" value="ECO:0007669"/>
    <property type="project" value="UniProtKB-UniRule"/>
</dbReference>
<dbReference type="Proteomes" id="UP000054498">
    <property type="component" value="Unassembled WGS sequence"/>
</dbReference>
<dbReference type="PANTHER" id="PTHR15241">
    <property type="entry name" value="TRANSFORMER-2-RELATED"/>
    <property type="match status" value="1"/>
</dbReference>
<dbReference type="SUPFAM" id="SSF54928">
    <property type="entry name" value="RNA-binding domain, RBD"/>
    <property type="match status" value="1"/>
</dbReference>
<dbReference type="EMBL" id="KK100313">
    <property type="protein sequence ID" value="KIZ06935.1"/>
    <property type="molecule type" value="Genomic_DNA"/>
</dbReference>
<dbReference type="AlphaFoldDB" id="A0A0D2MWK7"/>
<dbReference type="SMART" id="SM00360">
    <property type="entry name" value="RRM"/>
    <property type="match status" value="1"/>
</dbReference>
<dbReference type="InterPro" id="IPR000504">
    <property type="entry name" value="RRM_dom"/>
</dbReference>
<dbReference type="InterPro" id="IPR035979">
    <property type="entry name" value="RBD_domain_sf"/>
</dbReference>
<dbReference type="RefSeq" id="XP_013905954.1">
    <property type="nucleotide sequence ID" value="XM_014050500.1"/>
</dbReference>
<dbReference type="Pfam" id="PF00076">
    <property type="entry name" value="RRM_1"/>
    <property type="match status" value="1"/>
</dbReference>
<keyword evidence="1" id="KW-0694">RNA-binding</keyword>
<dbReference type="PROSITE" id="PS50102">
    <property type="entry name" value="RRM"/>
    <property type="match status" value="1"/>
</dbReference>
<gene>
    <name evidence="4" type="ORF">MNEG_1008</name>
</gene>
<dbReference type="Gene3D" id="3.30.70.330">
    <property type="match status" value="1"/>
</dbReference>
<evidence type="ECO:0000313" key="5">
    <source>
        <dbReference type="Proteomes" id="UP000054498"/>
    </source>
</evidence>
<name>A0A0D2MWK7_9CHLO</name>
<feature type="compositionally biased region" description="Gly residues" evidence="2">
    <location>
        <begin position="31"/>
        <end position="47"/>
    </location>
</feature>
<dbReference type="PANTHER" id="PTHR15241:SF304">
    <property type="entry name" value="RRM DOMAIN-CONTAINING PROTEIN"/>
    <property type="match status" value="1"/>
</dbReference>
<feature type="domain" description="RRM" evidence="3">
    <location>
        <begin position="122"/>
        <end position="202"/>
    </location>
</feature>
<dbReference type="KEGG" id="mng:MNEG_1008"/>
<organism evidence="4 5">
    <name type="scientific">Monoraphidium neglectum</name>
    <dbReference type="NCBI Taxonomy" id="145388"/>
    <lineage>
        <taxon>Eukaryota</taxon>
        <taxon>Viridiplantae</taxon>
        <taxon>Chlorophyta</taxon>
        <taxon>core chlorophytes</taxon>
        <taxon>Chlorophyceae</taxon>
        <taxon>CS clade</taxon>
        <taxon>Sphaeropleales</taxon>
        <taxon>Selenastraceae</taxon>
        <taxon>Monoraphidium</taxon>
    </lineage>
</organism>
<evidence type="ECO:0000313" key="4">
    <source>
        <dbReference type="EMBL" id="KIZ06935.1"/>
    </source>
</evidence>
<sequence length="205" mass="20796">MVMNPMMMPGMQGMMVGMGGPMGVPMMGPKQPGGPGSSGATGSGGGYDPSRGMMAGMPLPMPSMAMGMAPGFMGMPMPMPGASIAMGGGGMMMMPGMGGPMAMAGGPAAAGHGGALAAAKQWKLFVGQISFDLTEDQLHPFFAQFGTILELALPRTDGRSRGYAFLTYSSRAEAQAAIEGANGAVVPSDPRARALTVRWADNKGR</sequence>
<protein>
    <submittedName>
        <fullName evidence="4">RNA-binding protein C3, CELF family</fullName>
    </submittedName>
</protein>
<reference evidence="4 5" key="1">
    <citation type="journal article" date="2013" name="BMC Genomics">
        <title>Reconstruction of the lipid metabolism for the microalga Monoraphidium neglectum from its genome sequence reveals characteristics suitable for biofuel production.</title>
        <authorList>
            <person name="Bogen C."/>
            <person name="Al-Dilaimi A."/>
            <person name="Albersmeier A."/>
            <person name="Wichmann J."/>
            <person name="Grundmann M."/>
            <person name="Rupp O."/>
            <person name="Lauersen K.J."/>
            <person name="Blifernez-Klassen O."/>
            <person name="Kalinowski J."/>
            <person name="Goesmann A."/>
            <person name="Mussgnug J.H."/>
            <person name="Kruse O."/>
        </authorList>
    </citation>
    <scope>NUCLEOTIDE SEQUENCE [LARGE SCALE GENOMIC DNA]</scope>
    <source>
        <strain evidence="4 5">SAG 48.87</strain>
    </source>
</reference>
<accession>A0A0D2MWK7</accession>
<dbReference type="GeneID" id="25727206"/>
<evidence type="ECO:0000256" key="1">
    <source>
        <dbReference type="PROSITE-ProRule" id="PRU00176"/>
    </source>
</evidence>
<feature type="region of interest" description="Disordered" evidence="2">
    <location>
        <begin position="25"/>
        <end position="47"/>
    </location>
</feature>
<dbReference type="InterPro" id="IPR012677">
    <property type="entry name" value="Nucleotide-bd_a/b_plait_sf"/>
</dbReference>
<proteinExistence type="predicted"/>
<evidence type="ECO:0000259" key="3">
    <source>
        <dbReference type="PROSITE" id="PS50102"/>
    </source>
</evidence>